<feature type="transmembrane region" description="Helical" evidence="1">
    <location>
        <begin position="6"/>
        <end position="23"/>
    </location>
</feature>
<evidence type="ECO:0000256" key="1">
    <source>
        <dbReference type="SAM" id="Phobius"/>
    </source>
</evidence>
<reference evidence="2" key="1">
    <citation type="submission" date="2021-01" db="EMBL/GenBank/DDBJ databases">
        <title>Genomic Encyclopedia of Type Strains, Phase IV (KMG-IV): sequencing the most valuable type-strain genomes for metagenomic binning, comparative biology and taxonomic classification.</title>
        <authorList>
            <person name="Goeker M."/>
        </authorList>
    </citation>
    <scope>NUCLEOTIDE SEQUENCE</scope>
    <source>
        <strain evidence="2">DSM 23230</strain>
    </source>
</reference>
<feature type="transmembrane region" description="Helical" evidence="1">
    <location>
        <begin position="35"/>
        <end position="60"/>
    </location>
</feature>
<accession>A0A938XS16</accession>
<evidence type="ECO:0000313" key="2">
    <source>
        <dbReference type="EMBL" id="MBM7556636.1"/>
    </source>
</evidence>
<comment type="caution">
    <text evidence="2">The sequence shown here is derived from an EMBL/GenBank/DDBJ whole genome shotgun (WGS) entry which is preliminary data.</text>
</comment>
<organism evidence="2 3">
    <name type="scientific">Halanaerobacter jeridensis</name>
    <dbReference type="NCBI Taxonomy" id="706427"/>
    <lineage>
        <taxon>Bacteria</taxon>
        <taxon>Bacillati</taxon>
        <taxon>Bacillota</taxon>
        <taxon>Clostridia</taxon>
        <taxon>Halanaerobiales</taxon>
        <taxon>Halobacteroidaceae</taxon>
        <taxon>Halanaerobacter</taxon>
    </lineage>
</organism>
<name>A0A938XS16_9FIRM</name>
<dbReference type="Proteomes" id="UP000774000">
    <property type="component" value="Unassembled WGS sequence"/>
</dbReference>
<evidence type="ECO:0000313" key="3">
    <source>
        <dbReference type="Proteomes" id="UP000774000"/>
    </source>
</evidence>
<dbReference type="EMBL" id="JAFBDQ010000006">
    <property type="protein sequence ID" value="MBM7556636.1"/>
    <property type="molecule type" value="Genomic_DNA"/>
</dbReference>
<gene>
    <name evidence="2" type="ORF">JOC47_001487</name>
</gene>
<keyword evidence="1" id="KW-0812">Transmembrane</keyword>
<feature type="transmembrane region" description="Helical" evidence="1">
    <location>
        <begin position="80"/>
        <end position="101"/>
    </location>
</feature>
<proteinExistence type="predicted"/>
<keyword evidence="1" id="KW-0472">Membrane</keyword>
<protein>
    <submittedName>
        <fullName evidence="2">Heme/copper-type cytochrome/quinol oxidase subunit 2</fullName>
    </submittedName>
</protein>
<sequence>MNLELIVAGAFMIAVILQSILLLKEFFSGAKKFLIILFSYITSSFIYLSALLIFTANFYNQSKIELIKIKNIHSLTSIKAILWMIIITLATTLFVLIFSFLKKKITGAKHSTSSKYIDQDQAKKLE</sequence>
<dbReference type="RefSeq" id="WP_204701413.1">
    <property type="nucleotide sequence ID" value="NZ_JAFBDQ010000006.1"/>
</dbReference>
<dbReference type="AlphaFoldDB" id="A0A938XS16"/>
<keyword evidence="3" id="KW-1185">Reference proteome</keyword>
<keyword evidence="1" id="KW-1133">Transmembrane helix</keyword>